<accession>A0ABS1HIS8</accession>
<reference evidence="1 2" key="1">
    <citation type="submission" date="2021-01" db="EMBL/GenBank/DDBJ databases">
        <title>Carboxyliciviraga sp.nov., isolated from coastal sediments.</title>
        <authorList>
            <person name="Lu D."/>
            <person name="Zhang T."/>
        </authorList>
    </citation>
    <scope>NUCLEOTIDE SEQUENCE [LARGE SCALE GENOMIC DNA]</scope>
    <source>
        <strain evidence="1 2">N1Y132</strain>
    </source>
</reference>
<keyword evidence="2" id="KW-1185">Reference proteome</keyword>
<name>A0ABS1HIS8_9BACT</name>
<dbReference type="Proteomes" id="UP000605676">
    <property type="component" value="Unassembled WGS sequence"/>
</dbReference>
<dbReference type="RefSeq" id="WP_200464812.1">
    <property type="nucleotide sequence ID" value="NZ_JAENRR010000018.1"/>
</dbReference>
<proteinExistence type="predicted"/>
<evidence type="ECO:0008006" key="3">
    <source>
        <dbReference type="Google" id="ProtNLM"/>
    </source>
</evidence>
<evidence type="ECO:0000313" key="2">
    <source>
        <dbReference type="Proteomes" id="UP000605676"/>
    </source>
</evidence>
<evidence type="ECO:0000313" key="1">
    <source>
        <dbReference type="EMBL" id="MBK3517584.1"/>
    </source>
</evidence>
<comment type="caution">
    <text evidence="1">The sequence shown here is derived from an EMBL/GenBank/DDBJ whole genome shotgun (WGS) entry which is preliminary data.</text>
</comment>
<protein>
    <recommendedName>
        <fullName evidence="3">BioF2-like acetyltransferase domain-containing protein</fullName>
    </recommendedName>
</protein>
<dbReference type="EMBL" id="JAENRR010000018">
    <property type="protein sequence ID" value="MBK3517584.1"/>
    <property type="molecule type" value="Genomic_DNA"/>
</dbReference>
<organism evidence="1 2">
    <name type="scientific">Carboxylicivirga marina</name>
    <dbReference type="NCBI Taxonomy" id="2800988"/>
    <lineage>
        <taxon>Bacteria</taxon>
        <taxon>Pseudomonadati</taxon>
        <taxon>Bacteroidota</taxon>
        <taxon>Bacteroidia</taxon>
        <taxon>Marinilabiliales</taxon>
        <taxon>Marinilabiliaceae</taxon>
        <taxon>Carboxylicivirga</taxon>
    </lineage>
</organism>
<gene>
    <name evidence="1" type="ORF">JIV24_09580</name>
</gene>
<sequence length="292" mass="33319">MKIKYCKREQIDHDLWDACVKKAVNGHVFAQSWYLDIVCDDWGAVVADDYLAVLPLPLKRNSLFKRVYSPYWSPYLGIINQQPLPEKDGKLMLEHIPNRNFELVMNAHNKLPKSGLSISNVLKFSVLDLIEDLSRIESNFSPEMKSVVDSYKAKKLTVVRALNGTEYIDFVKRDNVYSERSDLPTLLKIVSFALRYKSAGLYAAYDESNSMIAGAFILKSQKCLSLIHCADVYSKHDAVKAIVYHMLEHNAGSNLTLEFPFYSKEIGQGFSDNEHHCLVYKKGLPKWISLIS</sequence>